<proteinExistence type="predicted"/>
<keyword evidence="3" id="KW-1185">Reference proteome</keyword>
<protein>
    <recommendedName>
        <fullName evidence="4">Entry exclusion lipoprotein TrbK</fullName>
    </recommendedName>
</protein>
<dbReference type="Proteomes" id="UP000319481">
    <property type="component" value="Unassembled WGS sequence"/>
</dbReference>
<gene>
    <name evidence="2" type="ORF">EXN23_00895</name>
</gene>
<keyword evidence="1" id="KW-0732">Signal</keyword>
<name>A0ABY3BV67_9HYPH</name>
<organism evidence="2 3">
    <name type="scientific">Agrobacterium salinitolerans</name>
    <dbReference type="NCBI Taxonomy" id="1183413"/>
    <lineage>
        <taxon>Bacteria</taxon>
        <taxon>Pseudomonadati</taxon>
        <taxon>Pseudomonadota</taxon>
        <taxon>Alphaproteobacteria</taxon>
        <taxon>Hyphomicrobiales</taxon>
        <taxon>Rhizobiaceae</taxon>
        <taxon>Rhizobium/Agrobacterium group</taxon>
        <taxon>Agrobacterium</taxon>
    </lineage>
</organism>
<dbReference type="EMBL" id="SGNZ01000001">
    <property type="protein sequence ID" value="TRA96826.1"/>
    <property type="molecule type" value="Genomic_DNA"/>
</dbReference>
<feature type="chain" id="PRO_5045817564" description="Entry exclusion lipoprotein TrbK" evidence="1">
    <location>
        <begin position="23"/>
        <end position="70"/>
    </location>
</feature>
<evidence type="ECO:0000313" key="3">
    <source>
        <dbReference type="Proteomes" id="UP000319481"/>
    </source>
</evidence>
<reference evidence="2 3" key="1">
    <citation type="journal article" date="2019" name="Appl. Microbiol. Biotechnol.">
        <title>Differential efficiency of wild type rhizogenic strains for rol gene transformation of plants.</title>
        <authorList>
            <person name="Desmet S."/>
            <person name="De Keyser E."/>
            <person name="Van Vaerenbergh J."/>
            <person name="Baeyen S."/>
            <person name="Van Huylenbroeck J."/>
            <person name="Geelen D."/>
            <person name="Dhooghe E."/>
        </authorList>
    </citation>
    <scope>NUCLEOTIDE SEQUENCE [LARGE SCALE GENOMIC DNA]</scope>
    <source>
        <strain evidence="2 3">GBBC3283</strain>
    </source>
</reference>
<evidence type="ECO:0000313" key="2">
    <source>
        <dbReference type="EMBL" id="TRA96826.1"/>
    </source>
</evidence>
<comment type="caution">
    <text evidence="2">The sequence shown here is derived from an EMBL/GenBank/DDBJ whole genome shotgun (WGS) entry which is preliminary data.</text>
</comment>
<sequence>MRWIGLVIIIVAVVLAALPVAADQHDTADAQVHQEWLKNADQCQRIVDDMEAKGMKTDWFLQKCLRKDRG</sequence>
<feature type="signal peptide" evidence="1">
    <location>
        <begin position="1"/>
        <end position="22"/>
    </location>
</feature>
<dbReference type="RefSeq" id="WP_142911530.1">
    <property type="nucleotide sequence ID" value="NZ_JAPZLP010000001.1"/>
</dbReference>
<evidence type="ECO:0008006" key="4">
    <source>
        <dbReference type="Google" id="ProtNLM"/>
    </source>
</evidence>
<evidence type="ECO:0000256" key="1">
    <source>
        <dbReference type="SAM" id="SignalP"/>
    </source>
</evidence>
<accession>A0ABY3BV67</accession>